<protein>
    <recommendedName>
        <fullName evidence="4">Ubiquitin-like domain-containing protein</fullName>
    </recommendedName>
</protein>
<dbReference type="CDD" id="cd01763">
    <property type="entry name" value="Ubl_SUMO_like"/>
    <property type="match status" value="3"/>
</dbReference>
<dbReference type="InterPro" id="IPR000626">
    <property type="entry name" value="Ubiquitin-like_dom"/>
</dbReference>
<sequence>MDHPDDLYVPTYDVQKSVAHLLDSSSDDDGDVHNVTPIKRRRVDQRPLQLSRAAASRGVARRISTGSDESSPPRQSATAPTNVIVLSSDEDDDNDVEMLRQVANDPEAIRFKELAMRSAAAAAAVISLDSDDEGVVQHVKPASSSAKASTIPLTVQWRSRAGAIETEAFTLRHTDSFQAVLDAVCAKLHVPLDAINMTFDGSPVLPCDTPETKDVEVGDQLDVVVNWDKVKPPQAAANAVRVRIQRTGSKKIQVFTIAPEMPVKKLLESYSAVHSLPSNAVVLKLYGEVLREDATIESYMLDGNDVLAAETSEAAEIADDDLNSVPITLRFSNGETEIHHIALAAKVETLVVRVSRKRHVEPAQIKLVVDGEVMNPQHPFHAYDLEGEEIIDVKLT</sequence>
<dbReference type="PANTHER" id="PTHR47187:SF1">
    <property type="entry name" value="NFATC2-INTERACTING PROTEIN"/>
    <property type="match status" value="1"/>
</dbReference>
<dbReference type="OrthoDB" id="442921at2759"/>
<dbReference type="RefSeq" id="XP_008871190.1">
    <property type="nucleotide sequence ID" value="XM_008872968.1"/>
</dbReference>
<dbReference type="eggNOG" id="ENOG502RY9A">
    <property type="taxonomic scope" value="Eukaryota"/>
</dbReference>
<dbReference type="VEuPathDB" id="FungiDB:H310_07570"/>
<dbReference type="Gene3D" id="3.10.20.90">
    <property type="entry name" value="Phosphatidylinositol 3-kinase Catalytic Subunit, Chain A, domain 1"/>
    <property type="match status" value="3"/>
</dbReference>
<comment type="subcellular location">
    <subcellularLocation>
        <location evidence="1">Nucleus</location>
    </subcellularLocation>
</comment>
<dbReference type="EMBL" id="KI913965">
    <property type="protein sequence ID" value="ETW00165.1"/>
    <property type="molecule type" value="Genomic_DNA"/>
</dbReference>
<organism evidence="5">
    <name type="scientific">Aphanomyces invadans</name>
    <dbReference type="NCBI Taxonomy" id="157072"/>
    <lineage>
        <taxon>Eukaryota</taxon>
        <taxon>Sar</taxon>
        <taxon>Stramenopiles</taxon>
        <taxon>Oomycota</taxon>
        <taxon>Saprolegniomycetes</taxon>
        <taxon>Saprolegniales</taxon>
        <taxon>Verrucalvaceae</taxon>
        <taxon>Aphanomyces</taxon>
    </lineage>
</organism>
<feature type="domain" description="Ubiquitin-like" evidence="4">
    <location>
        <begin position="325"/>
        <end position="396"/>
    </location>
</feature>
<reference evidence="5" key="1">
    <citation type="submission" date="2013-12" db="EMBL/GenBank/DDBJ databases">
        <title>The Genome Sequence of Aphanomyces invadans NJM9701.</title>
        <authorList>
            <consortium name="The Broad Institute Genomics Platform"/>
            <person name="Russ C."/>
            <person name="Tyler B."/>
            <person name="van West P."/>
            <person name="Dieguez-Uribeondo J."/>
            <person name="Young S.K."/>
            <person name="Zeng Q."/>
            <person name="Gargeya S."/>
            <person name="Fitzgerald M."/>
            <person name="Abouelleil A."/>
            <person name="Alvarado L."/>
            <person name="Chapman S.B."/>
            <person name="Gainer-Dewar J."/>
            <person name="Goldberg J."/>
            <person name="Griggs A."/>
            <person name="Gujja S."/>
            <person name="Hansen M."/>
            <person name="Howarth C."/>
            <person name="Imamovic A."/>
            <person name="Ireland A."/>
            <person name="Larimer J."/>
            <person name="McCowan C."/>
            <person name="Murphy C."/>
            <person name="Pearson M."/>
            <person name="Poon T.W."/>
            <person name="Priest M."/>
            <person name="Roberts A."/>
            <person name="Saif S."/>
            <person name="Shea T."/>
            <person name="Sykes S."/>
            <person name="Wortman J."/>
            <person name="Nusbaum C."/>
            <person name="Birren B."/>
        </authorList>
    </citation>
    <scope>NUCLEOTIDE SEQUENCE [LARGE SCALE GENOMIC DNA]</scope>
    <source>
        <strain evidence="5">NJM9701</strain>
    </source>
</reference>
<feature type="region of interest" description="Disordered" evidence="3">
    <location>
        <begin position="21"/>
        <end position="82"/>
    </location>
</feature>
<name>A0A024U1R8_9STRA</name>
<evidence type="ECO:0000256" key="3">
    <source>
        <dbReference type="SAM" id="MobiDB-lite"/>
    </source>
</evidence>
<gene>
    <name evidence="5" type="ORF">H310_07570</name>
</gene>
<dbReference type="GeneID" id="20084620"/>
<feature type="compositionally biased region" description="Low complexity" evidence="3">
    <location>
        <begin position="51"/>
        <end position="64"/>
    </location>
</feature>
<evidence type="ECO:0000256" key="2">
    <source>
        <dbReference type="ARBA" id="ARBA00023242"/>
    </source>
</evidence>
<accession>A0A024U1R8</accession>
<keyword evidence="2" id="KW-0539">Nucleus</keyword>
<feature type="compositionally biased region" description="Polar residues" evidence="3">
    <location>
        <begin position="65"/>
        <end position="82"/>
    </location>
</feature>
<evidence type="ECO:0000313" key="5">
    <source>
        <dbReference type="EMBL" id="ETW00165.1"/>
    </source>
</evidence>
<proteinExistence type="predicted"/>
<evidence type="ECO:0000256" key="1">
    <source>
        <dbReference type="ARBA" id="ARBA00004123"/>
    </source>
</evidence>
<dbReference type="GO" id="GO:0045944">
    <property type="term" value="P:positive regulation of transcription by RNA polymerase II"/>
    <property type="evidence" value="ECO:0007669"/>
    <property type="project" value="TreeGrafter"/>
</dbReference>
<dbReference type="InterPro" id="IPR022617">
    <property type="entry name" value="Rad60/SUMO-like_dom"/>
</dbReference>
<dbReference type="InterPro" id="IPR052324">
    <property type="entry name" value="NFATC2-Int_DNA_Repair"/>
</dbReference>
<dbReference type="InterPro" id="IPR029071">
    <property type="entry name" value="Ubiquitin-like_domsf"/>
</dbReference>
<evidence type="ECO:0000259" key="4">
    <source>
        <dbReference type="PROSITE" id="PS50053"/>
    </source>
</evidence>
<dbReference type="SUPFAM" id="SSF54236">
    <property type="entry name" value="Ubiquitin-like"/>
    <property type="match status" value="3"/>
</dbReference>
<dbReference type="AlphaFoldDB" id="A0A024U1R8"/>
<dbReference type="GO" id="GO:0005634">
    <property type="term" value="C:nucleus"/>
    <property type="evidence" value="ECO:0007669"/>
    <property type="project" value="UniProtKB-SubCell"/>
</dbReference>
<dbReference type="PANTHER" id="PTHR47187">
    <property type="entry name" value="NFATC2-INTERACTING PROTEIN"/>
    <property type="match status" value="1"/>
</dbReference>
<dbReference type="PROSITE" id="PS50053">
    <property type="entry name" value="UBIQUITIN_2"/>
    <property type="match status" value="1"/>
</dbReference>
<dbReference type="Pfam" id="PF11976">
    <property type="entry name" value="Rad60-SLD"/>
    <property type="match status" value="3"/>
</dbReference>